<feature type="compositionally biased region" description="Acidic residues" evidence="1">
    <location>
        <begin position="230"/>
        <end position="247"/>
    </location>
</feature>
<dbReference type="AlphaFoldDB" id="A0A5J4US83"/>
<evidence type="ECO:0000313" key="3">
    <source>
        <dbReference type="Proteomes" id="UP000324800"/>
    </source>
</evidence>
<dbReference type="Proteomes" id="UP000324800">
    <property type="component" value="Unassembled WGS sequence"/>
</dbReference>
<feature type="compositionally biased region" description="Low complexity" evidence="1">
    <location>
        <begin position="98"/>
        <end position="107"/>
    </location>
</feature>
<feature type="region of interest" description="Disordered" evidence="1">
    <location>
        <begin position="129"/>
        <end position="155"/>
    </location>
</feature>
<evidence type="ECO:0000313" key="2">
    <source>
        <dbReference type="EMBL" id="KAA6372665.1"/>
    </source>
</evidence>
<feature type="region of interest" description="Disordered" evidence="1">
    <location>
        <begin position="204"/>
        <end position="263"/>
    </location>
</feature>
<dbReference type="EMBL" id="SNRW01013401">
    <property type="protein sequence ID" value="KAA6372665.1"/>
    <property type="molecule type" value="Genomic_DNA"/>
</dbReference>
<comment type="caution">
    <text evidence="2">The sequence shown here is derived from an EMBL/GenBank/DDBJ whole genome shotgun (WGS) entry which is preliminary data.</text>
</comment>
<protein>
    <submittedName>
        <fullName evidence="2">Uncharacterized protein</fullName>
    </submittedName>
</protein>
<feature type="compositionally biased region" description="Polar residues" evidence="1">
    <location>
        <begin position="216"/>
        <end position="228"/>
    </location>
</feature>
<feature type="compositionally biased region" description="Polar residues" evidence="1">
    <location>
        <begin position="132"/>
        <end position="142"/>
    </location>
</feature>
<feature type="region of interest" description="Disordered" evidence="1">
    <location>
        <begin position="73"/>
        <end position="112"/>
    </location>
</feature>
<sequence>MKKEEQNKLTRKTAPEEEEEFSNAAALRNSCLACGTPFCFPSGVPGTNGINSGAARELRVVYLDGRVIDRDNRTSEDSFRHPIQNSQRSPGASFLEASSVTSGTSSSDKMRNPPQQIALQFGQYGESPILPFQQTNQDNQHTQETRSTTSSTSMQRHYPAFISDTDLMNSLTHQFTGIGPLIEQGDKSLHTNTNHTHTHTLQNMTHNSSQEDNHFIGQQSNNVDMSQQDVEPEDENNEEEDDDLKEFEEEHIQFDMEEEHEQE</sequence>
<feature type="region of interest" description="Disordered" evidence="1">
    <location>
        <begin position="1"/>
        <end position="20"/>
    </location>
</feature>
<organism evidence="2 3">
    <name type="scientific">Streblomastix strix</name>
    <dbReference type="NCBI Taxonomy" id="222440"/>
    <lineage>
        <taxon>Eukaryota</taxon>
        <taxon>Metamonada</taxon>
        <taxon>Preaxostyla</taxon>
        <taxon>Oxymonadida</taxon>
        <taxon>Streblomastigidae</taxon>
        <taxon>Streblomastix</taxon>
    </lineage>
</organism>
<accession>A0A5J4US83</accession>
<evidence type="ECO:0000256" key="1">
    <source>
        <dbReference type="SAM" id="MobiDB-lite"/>
    </source>
</evidence>
<name>A0A5J4US83_9EUKA</name>
<reference evidence="2 3" key="1">
    <citation type="submission" date="2019-03" db="EMBL/GenBank/DDBJ databases">
        <title>Single cell metagenomics reveals metabolic interactions within the superorganism composed of flagellate Streblomastix strix and complex community of Bacteroidetes bacteria on its surface.</title>
        <authorList>
            <person name="Treitli S.C."/>
            <person name="Kolisko M."/>
            <person name="Husnik F."/>
            <person name="Keeling P."/>
            <person name="Hampl V."/>
        </authorList>
    </citation>
    <scope>NUCLEOTIDE SEQUENCE [LARGE SCALE GENOMIC DNA]</scope>
    <source>
        <strain evidence="2">ST1C</strain>
    </source>
</reference>
<proteinExistence type="predicted"/>
<gene>
    <name evidence="2" type="ORF">EZS28_031808</name>
</gene>